<gene>
    <name evidence="3" type="primary">spm2</name>
    <name evidence="3" type="ORF">DNF11_4015</name>
</gene>
<evidence type="ECO:0000313" key="3">
    <source>
        <dbReference type="EMBL" id="AYO44965.1"/>
    </source>
</evidence>
<dbReference type="PROSITE" id="PS50127">
    <property type="entry name" value="UBC_2"/>
    <property type="match status" value="1"/>
</dbReference>
<dbReference type="SUPFAM" id="SSF54495">
    <property type="entry name" value="UBC-like"/>
    <property type="match status" value="1"/>
</dbReference>
<evidence type="ECO:0000313" key="4">
    <source>
        <dbReference type="Proteomes" id="UP000269793"/>
    </source>
</evidence>
<evidence type="ECO:0000256" key="1">
    <source>
        <dbReference type="ARBA" id="ARBA00022786"/>
    </source>
</evidence>
<sequence length="139" mass="15706">MAQVPRNFRLLEELEKGEKGLGNGSCSYGLANSDDILMTTWNATILGPANSVHENRIYCLRLVCGDSYPLVPPEIWFQTRINLPCVDAHTGRVMPDQFSPLLHWRDEYTMESLLAELRRVMAQPANKKLPQPEEGSTYA</sequence>
<dbReference type="Proteomes" id="UP000269793">
    <property type="component" value="Chromosome IX"/>
</dbReference>
<dbReference type="EMBL" id="CP033156">
    <property type="protein sequence ID" value="AYO44965.1"/>
    <property type="molecule type" value="Genomic_DNA"/>
</dbReference>
<dbReference type="Gene3D" id="3.10.110.10">
    <property type="entry name" value="Ubiquitin Conjugating Enzyme"/>
    <property type="match status" value="1"/>
</dbReference>
<dbReference type="CDD" id="cd23807">
    <property type="entry name" value="UEV_UBE2V"/>
    <property type="match status" value="1"/>
</dbReference>
<dbReference type="AlphaFoldDB" id="A0A3G2SA39"/>
<dbReference type="InterPro" id="IPR000608">
    <property type="entry name" value="UBC"/>
</dbReference>
<dbReference type="SMART" id="SM00212">
    <property type="entry name" value="UBCc"/>
    <property type="match status" value="1"/>
</dbReference>
<dbReference type="STRING" id="425264.A0A3G2SA39"/>
<proteinExistence type="predicted"/>
<keyword evidence="1" id="KW-0833">Ubl conjugation pathway</keyword>
<dbReference type="InterPro" id="IPR016135">
    <property type="entry name" value="UBQ-conjugating_enzyme/RWD"/>
</dbReference>
<name>A0A3G2SA39_MALR7</name>
<feature type="domain" description="UBC core" evidence="2">
    <location>
        <begin position="5"/>
        <end position="139"/>
    </location>
</feature>
<accession>A0A3G2SA39</accession>
<dbReference type="OrthoDB" id="6508832at2759"/>
<keyword evidence="4" id="KW-1185">Reference proteome</keyword>
<dbReference type="FunFam" id="3.10.110.10:FF:000026">
    <property type="entry name" value="Ubiquitin-conjugating enzyme E2 variant"/>
    <property type="match status" value="1"/>
</dbReference>
<dbReference type="GO" id="GO:0006301">
    <property type="term" value="P:DNA damage tolerance"/>
    <property type="evidence" value="ECO:0007669"/>
    <property type="project" value="UniProtKB-ARBA"/>
</dbReference>
<reference evidence="3 4" key="1">
    <citation type="submission" date="2018-10" db="EMBL/GenBank/DDBJ databases">
        <title>Complete genome sequence of Malassezia restricta CBS 7877.</title>
        <authorList>
            <person name="Morand S.C."/>
            <person name="Bertignac M."/>
            <person name="Iltis A."/>
            <person name="Kolder I."/>
            <person name="Pirovano W."/>
            <person name="Jourdain R."/>
            <person name="Clavaud C."/>
        </authorList>
    </citation>
    <scope>NUCLEOTIDE SEQUENCE [LARGE SCALE GENOMIC DNA]</scope>
    <source>
        <strain evidence="3 4">CBS 7877</strain>
    </source>
</reference>
<dbReference type="Pfam" id="PF00179">
    <property type="entry name" value="UQ_con"/>
    <property type="match status" value="1"/>
</dbReference>
<evidence type="ECO:0000259" key="2">
    <source>
        <dbReference type="PROSITE" id="PS50127"/>
    </source>
</evidence>
<organism evidence="3 4">
    <name type="scientific">Malassezia restricta (strain ATCC 96810 / NBRC 103918 / CBS 7877)</name>
    <name type="common">Seborrheic dermatitis infection agent</name>
    <dbReference type="NCBI Taxonomy" id="425264"/>
    <lineage>
        <taxon>Eukaryota</taxon>
        <taxon>Fungi</taxon>
        <taxon>Dikarya</taxon>
        <taxon>Basidiomycota</taxon>
        <taxon>Ustilaginomycotina</taxon>
        <taxon>Malasseziomycetes</taxon>
        <taxon>Malasseziales</taxon>
        <taxon>Malasseziaceae</taxon>
        <taxon>Malassezia</taxon>
    </lineage>
</organism>
<protein>
    <submittedName>
        <fullName evidence="3">Ubiquitin-conjugating enzyme spm2</fullName>
    </submittedName>
</protein>
<dbReference type="PANTHER" id="PTHR24068">
    <property type="entry name" value="UBIQUITIN-CONJUGATING ENZYME E2"/>
    <property type="match status" value="1"/>
</dbReference>
<dbReference type="VEuPathDB" id="FungiDB:DNF11_4015"/>